<protein>
    <submittedName>
        <fullName evidence="1">Uncharacterized protein</fullName>
    </submittedName>
</protein>
<dbReference type="RefSeq" id="WP_238389430.1">
    <property type="nucleotide sequence ID" value="NZ_CP036273.1"/>
</dbReference>
<gene>
    <name evidence="1" type="ORF">ETAA1_25180</name>
</gene>
<dbReference type="KEGG" id="uli:ETAA1_25180"/>
<name>A0A517XSV1_9BACT</name>
<sequence>MTESDWATSTDPLAMLSFLRDRGPVSERKLRLFAVSCCRLIWPLIDDATSRRAVEVAERFADGLATDRDLIVFSRGRYFEAKTLSNTLSSATAAAGWAVSSPFDVREVELSARHAQDASYFNASTTTDYENEAGAIERMLNGAKEAARREQCDALRDIFGNPFHPVVFSPEWRTEAVVALARGIYEERAWDRMPVLADALEDAGCDCIELLEYCRGPNTHVRGCWLVDLVLGKT</sequence>
<reference evidence="1 2" key="1">
    <citation type="submission" date="2019-02" db="EMBL/GenBank/DDBJ databases">
        <title>Deep-cultivation of Planctomycetes and their phenomic and genomic characterization uncovers novel biology.</title>
        <authorList>
            <person name="Wiegand S."/>
            <person name="Jogler M."/>
            <person name="Boedeker C."/>
            <person name="Pinto D."/>
            <person name="Vollmers J."/>
            <person name="Rivas-Marin E."/>
            <person name="Kohn T."/>
            <person name="Peeters S.H."/>
            <person name="Heuer A."/>
            <person name="Rast P."/>
            <person name="Oberbeckmann S."/>
            <person name="Bunk B."/>
            <person name="Jeske O."/>
            <person name="Meyerdierks A."/>
            <person name="Storesund J.E."/>
            <person name="Kallscheuer N."/>
            <person name="Luecker S."/>
            <person name="Lage O.M."/>
            <person name="Pohl T."/>
            <person name="Merkel B.J."/>
            <person name="Hornburger P."/>
            <person name="Mueller R.-W."/>
            <person name="Bruemmer F."/>
            <person name="Labrenz M."/>
            <person name="Spormann A.M."/>
            <person name="Op den Camp H."/>
            <person name="Overmann J."/>
            <person name="Amann R."/>
            <person name="Jetten M.S.M."/>
            <person name="Mascher T."/>
            <person name="Medema M.H."/>
            <person name="Devos D.P."/>
            <person name="Kaster A.-K."/>
            <person name="Ovreas L."/>
            <person name="Rohde M."/>
            <person name="Galperin M.Y."/>
            <person name="Jogler C."/>
        </authorList>
    </citation>
    <scope>NUCLEOTIDE SEQUENCE [LARGE SCALE GENOMIC DNA]</scope>
    <source>
        <strain evidence="1 2">ETA_A1</strain>
    </source>
</reference>
<evidence type="ECO:0000313" key="2">
    <source>
        <dbReference type="Proteomes" id="UP000319576"/>
    </source>
</evidence>
<dbReference type="EMBL" id="CP036273">
    <property type="protein sequence ID" value="QDU20563.1"/>
    <property type="molecule type" value="Genomic_DNA"/>
</dbReference>
<evidence type="ECO:0000313" key="1">
    <source>
        <dbReference type="EMBL" id="QDU20563.1"/>
    </source>
</evidence>
<dbReference type="AlphaFoldDB" id="A0A517XSV1"/>
<proteinExistence type="predicted"/>
<dbReference type="Proteomes" id="UP000319576">
    <property type="component" value="Chromosome"/>
</dbReference>
<organism evidence="1 2">
    <name type="scientific">Urbifossiella limnaea</name>
    <dbReference type="NCBI Taxonomy" id="2528023"/>
    <lineage>
        <taxon>Bacteria</taxon>
        <taxon>Pseudomonadati</taxon>
        <taxon>Planctomycetota</taxon>
        <taxon>Planctomycetia</taxon>
        <taxon>Gemmatales</taxon>
        <taxon>Gemmataceae</taxon>
        <taxon>Urbifossiella</taxon>
    </lineage>
</organism>
<accession>A0A517XSV1</accession>
<keyword evidence="2" id="KW-1185">Reference proteome</keyword>